<dbReference type="Proteomes" id="UP001558632">
    <property type="component" value="Unassembled WGS sequence"/>
</dbReference>
<evidence type="ECO:0000256" key="1">
    <source>
        <dbReference type="SAM" id="MobiDB-lite"/>
    </source>
</evidence>
<dbReference type="SUPFAM" id="SSF52499">
    <property type="entry name" value="Isochorismatase-like hydrolases"/>
    <property type="match status" value="1"/>
</dbReference>
<evidence type="ECO:0000313" key="2">
    <source>
        <dbReference type="EMBL" id="KAL1238208.1"/>
    </source>
</evidence>
<comment type="caution">
    <text evidence="2">The sequence shown here is derived from an EMBL/GenBank/DDBJ whole genome shotgun (WGS) entry which is preliminary data.</text>
</comment>
<reference evidence="2 3" key="1">
    <citation type="submission" date="2024-07" db="EMBL/GenBank/DDBJ databases">
        <title>Enhanced genomic and transcriptomic resources for Trichinella pseudospiralis and T. spiralis underpin the discovery of pronounced molecular differences between stages and species.</title>
        <authorList>
            <person name="Pasi K.K."/>
            <person name="La Rosa G."/>
            <person name="Gomez-Morales M.A."/>
            <person name="Tosini F."/>
            <person name="Sumanam S."/>
            <person name="Young N.D."/>
            <person name="Chang B.C."/>
            <person name="Robin G.B."/>
        </authorList>
    </citation>
    <scope>NUCLEOTIDE SEQUENCE [LARGE SCALE GENOMIC DNA]</scope>
    <source>
        <strain evidence="2">ISS534</strain>
    </source>
</reference>
<proteinExistence type="predicted"/>
<sequence>MRRSTSLYKYALLVIDMQEEFRQCAVKIVDQLNKTIQICRQNNVPSSGDRLLSTVPKNGNDARSEPLAY</sequence>
<gene>
    <name evidence="2" type="ORF">TSPI_05200</name>
</gene>
<name>A0ABR3KIA7_TRISP</name>
<feature type="region of interest" description="Disordered" evidence="1">
    <location>
        <begin position="44"/>
        <end position="69"/>
    </location>
</feature>
<organism evidence="2 3">
    <name type="scientific">Trichinella spiralis</name>
    <name type="common">Trichina worm</name>
    <dbReference type="NCBI Taxonomy" id="6334"/>
    <lineage>
        <taxon>Eukaryota</taxon>
        <taxon>Metazoa</taxon>
        <taxon>Ecdysozoa</taxon>
        <taxon>Nematoda</taxon>
        <taxon>Enoplea</taxon>
        <taxon>Dorylaimia</taxon>
        <taxon>Trichinellida</taxon>
        <taxon>Trichinellidae</taxon>
        <taxon>Trichinella</taxon>
    </lineage>
</organism>
<accession>A0ABR3KIA7</accession>
<dbReference type="InterPro" id="IPR036380">
    <property type="entry name" value="Isochorismatase-like_sf"/>
</dbReference>
<dbReference type="EMBL" id="JBEUSY010000328">
    <property type="protein sequence ID" value="KAL1238208.1"/>
    <property type="molecule type" value="Genomic_DNA"/>
</dbReference>
<keyword evidence="3" id="KW-1185">Reference proteome</keyword>
<feature type="compositionally biased region" description="Basic and acidic residues" evidence="1">
    <location>
        <begin position="60"/>
        <end position="69"/>
    </location>
</feature>
<protein>
    <submittedName>
        <fullName evidence="2">Nicotinamidase</fullName>
    </submittedName>
</protein>
<evidence type="ECO:0000313" key="3">
    <source>
        <dbReference type="Proteomes" id="UP001558632"/>
    </source>
</evidence>